<comment type="caution">
    <text evidence="1">The sequence shown here is derived from an EMBL/GenBank/DDBJ whole genome shotgun (WGS) entry which is preliminary data.</text>
</comment>
<gene>
    <name evidence="1" type="ORF">DXA53_06795</name>
</gene>
<dbReference type="EMBL" id="QSCO01000007">
    <property type="protein sequence ID" value="RGY07806.1"/>
    <property type="molecule type" value="Genomic_DNA"/>
</dbReference>
<dbReference type="Proteomes" id="UP000284434">
    <property type="component" value="Unassembled WGS sequence"/>
</dbReference>
<organism evidence="1 2">
    <name type="scientific">Odoribacter splanchnicus</name>
    <dbReference type="NCBI Taxonomy" id="28118"/>
    <lineage>
        <taxon>Bacteria</taxon>
        <taxon>Pseudomonadati</taxon>
        <taxon>Bacteroidota</taxon>
        <taxon>Bacteroidia</taxon>
        <taxon>Bacteroidales</taxon>
        <taxon>Odoribacteraceae</taxon>
        <taxon>Odoribacter</taxon>
    </lineage>
</organism>
<protein>
    <submittedName>
        <fullName evidence="1">Uncharacterized protein</fullName>
    </submittedName>
</protein>
<dbReference type="Gene3D" id="3.40.50.720">
    <property type="entry name" value="NAD(P)-binding Rossmann-like Domain"/>
    <property type="match status" value="1"/>
</dbReference>
<evidence type="ECO:0000313" key="1">
    <source>
        <dbReference type="EMBL" id="RGY07806.1"/>
    </source>
</evidence>
<accession>A0A413IDJ6</accession>
<dbReference type="AlphaFoldDB" id="A0A413IDJ6"/>
<name>A0A413IDJ6_9BACT</name>
<reference evidence="1 2" key="1">
    <citation type="submission" date="2018-08" db="EMBL/GenBank/DDBJ databases">
        <title>A genome reference for cultivated species of the human gut microbiota.</title>
        <authorList>
            <person name="Zou Y."/>
            <person name="Xue W."/>
            <person name="Luo G."/>
        </authorList>
    </citation>
    <scope>NUCLEOTIDE SEQUENCE [LARGE SCALE GENOMIC DNA]</scope>
    <source>
        <strain evidence="1 2">OF03-11</strain>
    </source>
</reference>
<proteinExistence type="predicted"/>
<sequence>MKLNNCEIWESSGCLYIRTSQGIIVKLTGESVNKVKMVVKSLVLKEPLSDNVQIVDSEVKEVLVLLVNLGVIQEDEKKDIFHSKVGVYADGNILEAMKSHLPGVDIELIQDIADIKNYNLLVVILSCHLDYIMMTEIGDRSYREQIPLLFCEFSAMSFTIGPLILPKQHTPSLNCYLKRRTVNAKSPELFAEMISQHSETLLKSEFQDNHYYKIYLTLLCEEISRFMKFDGNCSKHLVGMSVTINFITYEIEKSRVLKDPMSKLFTRTPFIPFNG</sequence>
<dbReference type="RefSeq" id="WP_087384183.1">
    <property type="nucleotide sequence ID" value="NZ_NFIM01000045.1"/>
</dbReference>
<evidence type="ECO:0000313" key="2">
    <source>
        <dbReference type="Proteomes" id="UP000284434"/>
    </source>
</evidence>